<sequence>MPQSDLLAGRTVLVTGASSGLGEHFAQVLAASGATVIGVARRAERLEALADKIGQERFKAVTADLGTAAGIASLVPHIAQVDILVNNAGIVAGAPAIDLAEADWDDQVDLNLKASFLVAQQAARTMRAHGRGGSIINISSVIGLQPSANVLPYAVAKAGVIQLTKGLALEWAGFGIRVNAIAPGFFDTEMNHDMWETDEGKALIEDIPQRRLGDHADLDGPLLLLASDASRYMTGSVLLVDGGYLLGRA</sequence>
<reference evidence="3 4" key="1">
    <citation type="submission" date="2019-06" db="EMBL/GenBank/DDBJ databases">
        <title>Genomic Encyclopedia of Type Strains, Phase IV (KMG-V): Genome sequencing to study the core and pangenomes of soil and plant-associated prokaryotes.</title>
        <authorList>
            <person name="Whitman W."/>
        </authorList>
    </citation>
    <scope>NUCLEOTIDE SEQUENCE [LARGE SCALE GENOMIC DNA]</scope>
    <source>
        <strain evidence="3 4">BR 11140</strain>
    </source>
</reference>
<evidence type="ECO:0000313" key="3">
    <source>
        <dbReference type="EMBL" id="TWB52917.1"/>
    </source>
</evidence>
<evidence type="ECO:0008006" key="5">
    <source>
        <dbReference type="Google" id="ProtNLM"/>
    </source>
</evidence>
<evidence type="ECO:0000313" key="4">
    <source>
        <dbReference type="Proteomes" id="UP000318050"/>
    </source>
</evidence>
<dbReference type="PANTHER" id="PTHR42760">
    <property type="entry name" value="SHORT-CHAIN DEHYDROGENASES/REDUCTASES FAMILY MEMBER"/>
    <property type="match status" value="1"/>
</dbReference>
<evidence type="ECO:0000256" key="1">
    <source>
        <dbReference type="ARBA" id="ARBA00006484"/>
    </source>
</evidence>
<protein>
    <recommendedName>
        <fullName evidence="5">NAD(P)-dependent dehydrogenase (Short-subunit alcohol dehydrogenase family)</fullName>
    </recommendedName>
</protein>
<comment type="similarity">
    <text evidence="1 2">Belongs to the short-chain dehydrogenases/reductases (SDR) family.</text>
</comment>
<dbReference type="GO" id="GO:0016616">
    <property type="term" value="F:oxidoreductase activity, acting on the CH-OH group of donors, NAD or NADP as acceptor"/>
    <property type="evidence" value="ECO:0007669"/>
    <property type="project" value="TreeGrafter"/>
</dbReference>
<dbReference type="InterPro" id="IPR020904">
    <property type="entry name" value="Sc_DH/Rdtase_CS"/>
</dbReference>
<dbReference type="PANTHER" id="PTHR42760:SF135">
    <property type="entry name" value="BLL7886 PROTEIN"/>
    <property type="match status" value="1"/>
</dbReference>
<dbReference type="Pfam" id="PF00106">
    <property type="entry name" value="adh_short"/>
    <property type="match status" value="1"/>
</dbReference>
<proteinExistence type="inferred from homology"/>
<comment type="caution">
    <text evidence="3">The sequence shown here is derived from an EMBL/GenBank/DDBJ whole genome shotgun (WGS) entry which is preliminary data.</text>
</comment>
<dbReference type="AlphaFoldDB" id="A0A560I1W7"/>
<dbReference type="Proteomes" id="UP000318050">
    <property type="component" value="Unassembled WGS sequence"/>
</dbReference>
<dbReference type="SUPFAM" id="SSF51735">
    <property type="entry name" value="NAD(P)-binding Rossmann-fold domains"/>
    <property type="match status" value="1"/>
</dbReference>
<gene>
    <name evidence="3" type="ORF">FBZ92_11648</name>
</gene>
<dbReference type="FunFam" id="3.40.50.720:FF:000084">
    <property type="entry name" value="Short-chain dehydrogenase reductase"/>
    <property type="match status" value="1"/>
</dbReference>
<dbReference type="PROSITE" id="PS00061">
    <property type="entry name" value="ADH_SHORT"/>
    <property type="match status" value="1"/>
</dbReference>
<organism evidence="3 4">
    <name type="scientific">Nitrospirillum amazonense</name>
    <dbReference type="NCBI Taxonomy" id="28077"/>
    <lineage>
        <taxon>Bacteria</taxon>
        <taxon>Pseudomonadati</taxon>
        <taxon>Pseudomonadota</taxon>
        <taxon>Alphaproteobacteria</taxon>
        <taxon>Rhodospirillales</taxon>
        <taxon>Azospirillaceae</taxon>
        <taxon>Nitrospirillum</taxon>
    </lineage>
</organism>
<accession>A0A560I1W7</accession>
<dbReference type="GO" id="GO:0030497">
    <property type="term" value="P:fatty acid elongation"/>
    <property type="evidence" value="ECO:0007669"/>
    <property type="project" value="TreeGrafter"/>
</dbReference>
<dbReference type="PRINTS" id="PR00080">
    <property type="entry name" value="SDRFAMILY"/>
</dbReference>
<dbReference type="Gene3D" id="3.40.50.720">
    <property type="entry name" value="NAD(P)-binding Rossmann-like Domain"/>
    <property type="match status" value="1"/>
</dbReference>
<evidence type="ECO:0000256" key="2">
    <source>
        <dbReference type="RuleBase" id="RU000363"/>
    </source>
</evidence>
<dbReference type="EMBL" id="VITT01000016">
    <property type="protein sequence ID" value="TWB52917.1"/>
    <property type="molecule type" value="Genomic_DNA"/>
</dbReference>
<dbReference type="OrthoDB" id="7255009at2"/>
<name>A0A560I1W7_9PROT</name>
<dbReference type="InterPro" id="IPR002347">
    <property type="entry name" value="SDR_fam"/>
</dbReference>
<dbReference type="PRINTS" id="PR00081">
    <property type="entry name" value="GDHRDH"/>
</dbReference>
<dbReference type="InterPro" id="IPR036291">
    <property type="entry name" value="NAD(P)-bd_dom_sf"/>
</dbReference>